<dbReference type="InterPro" id="IPR035959">
    <property type="entry name" value="RutC-like_sf"/>
</dbReference>
<proteinExistence type="predicted"/>
<evidence type="ECO:0000313" key="1">
    <source>
        <dbReference type="EMBL" id="RMJ18185.1"/>
    </source>
</evidence>
<dbReference type="Proteomes" id="UP000277212">
    <property type="component" value="Unassembled WGS sequence"/>
</dbReference>
<dbReference type="GO" id="GO:0005739">
    <property type="term" value="C:mitochondrion"/>
    <property type="evidence" value="ECO:0007669"/>
    <property type="project" value="TreeGrafter"/>
</dbReference>
<dbReference type="PANTHER" id="PTHR11803">
    <property type="entry name" value="2-IMINOBUTANOATE/2-IMINOPROPANOATE DEAMINASE RIDA"/>
    <property type="match status" value="1"/>
</dbReference>
<dbReference type="Gene3D" id="3.30.1330.40">
    <property type="entry name" value="RutC-like"/>
    <property type="match status" value="1"/>
</dbReference>
<evidence type="ECO:0008006" key="3">
    <source>
        <dbReference type="Google" id="ProtNLM"/>
    </source>
</evidence>
<dbReference type="AlphaFoldDB" id="A0A3M2SLS2"/>
<gene>
    <name evidence="1" type="ORF">CDV36_002128</name>
</gene>
<comment type="caution">
    <text evidence="1">The sequence shown here is derived from an EMBL/GenBank/DDBJ whole genome shotgun (WGS) entry which is preliminary data.</text>
</comment>
<dbReference type="OrthoDB" id="309640at2759"/>
<dbReference type="PANTHER" id="PTHR11803:SF39">
    <property type="entry name" value="2-IMINOBUTANOATE_2-IMINOPROPANOATE DEAMINASE"/>
    <property type="match status" value="1"/>
</dbReference>
<sequence length="135" mass="14887">MSSFRCIVPPGPSAEWSTAYHYSQAVDLGNGFFKISGQGGWNENSEIASEPQKEVELTIQHIDDVLKAAGLRGWEDVYYMRSYHTDIDTTLPIIAEVLKKRIPGHRPGSTATGVTRLALPTMTLEIEVDAKKHSG</sequence>
<accession>A0A3M2SLS2</accession>
<dbReference type="SUPFAM" id="SSF55298">
    <property type="entry name" value="YjgF-like"/>
    <property type="match status" value="1"/>
</dbReference>
<keyword evidence="2" id="KW-1185">Reference proteome</keyword>
<name>A0A3M2SLS2_9HYPO</name>
<dbReference type="GO" id="GO:0005829">
    <property type="term" value="C:cytosol"/>
    <property type="evidence" value="ECO:0007669"/>
    <property type="project" value="TreeGrafter"/>
</dbReference>
<dbReference type="Pfam" id="PF01042">
    <property type="entry name" value="Ribonuc_L-PSP"/>
    <property type="match status" value="1"/>
</dbReference>
<evidence type="ECO:0000313" key="2">
    <source>
        <dbReference type="Proteomes" id="UP000277212"/>
    </source>
</evidence>
<reference evidence="1 2" key="1">
    <citation type="submission" date="2017-06" db="EMBL/GenBank/DDBJ databases">
        <title>Comparative genomic analysis of Ambrosia Fusariam Clade fungi.</title>
        <authorList>
            <person name="Stajich J.E."/>
            <person name="Carrillo J."/>
            <person name="Kijimoto T."/>
            <person name="Eskalen A."/>
            <person name="O'Donnell K."/>
            <person name="Kasson M."/>
        </authorList>
    </citation>
    <scope>NUCLEOTIDE SEQUENCE [LARGE SCALE GENOMIC DNA]</scope>
    <source>
        <strain evidence="1">UCR3666</strain>
    </source>
</reference>
<dbReference type="GO" id="GO:0019239">
    <property type="term" value="F:deaminase activity"/>
    <property type="evidence" value="ECO:0007669"/>
    <property type="project" value="TreeGrafter"/>
</dbReference>
<dbReference type="InterPro" id="IPR006175">
    <property type="entry name" value="YjgF/YER057c/UK114"/>
</dbReference>
<dbReference type="EMBL" id="NKUJ01000022">
    <property type="protein sequence ID" value="RMJ18185.1"/>
    <property type="molecule type" value="Genomic_DNA"/>
</dbReference>
<organism evidence="1 2">
    <name type="scientific">Fusarium kuroshium</name>
    <dbReference type="NCBI Taxonomy" id="2010991"/>
    <lineage>
        <taxon>Eukaryota</taxon>
        <taxon>Fungi</taxon>
        <taxon>Dikarya</taxon>
        <taxon>Ascomycota</taxon>
        <taxon>Pezizomycotina</taxon>
        <taxon>Sordariomycetes</taxon>
        <taxon>Hypocreomycetidae</taxon>
        <taxon>Hypocreales</taxon>
        <taxon>Nectriaceae</taxon>
        <taxon>Fusarium</taxon>
        <taxon>Fusarium solani species complex</taxon>
    </lineage>
</organism>
<protein>
    <recommendedName>
        <fullName evidence="3">YjgF-like protein</fullName>
    </recommendedName>
</protein>
<dbReference type="STRING" id="2010991.A0A3M2SLS2"/>